<dbReference type="GO" id="GO:0032993">
    <property type="term" value="C:protein-DNA complex"/>
    <property type="evidence" value="ECO:0007669"/>
    <property type="project" value="TreeGrafter"/>
</dbReference>
<dbReference type="PANTHER" id="PTHR48111:SF52">
    <property type="entry name" value="TRANSCRIPTIONAL REGULATORY PROTEIN YVRH"/>
    <property type="match status" value="1"/>
</dbReference>
<dbReference type="SUPFAM" id="SSF52172">
    <property type="entry name" value="CheY-like"/>
    <property type="match status" value="1"/>
</dbReference>
<dbReference type="OrthoDB" id="9790442at2"/>
<dbReference type="Pfam" id="PF00486">
    <property type="entry name" value="Trans_reg_C"/>
    <property type="match status" value="1"/>
</dbReference>
<feature type="domain" description="Response regulatory" evidence="9">
    <location>
        <begin position="5"/>
        <end position="119"/>
    </location>
</feature>
<evidence type="ECO:0000256" key="3">
    <source>
        <dbReference type="ARBA" id="ARBA00023012"/>
    </source>
</evidence>
<dbReference type="Pfam" id="PF00072">
    <property type="entry name" value="Response_reg"/>
    <property type="match status" value="1"/>
</dbReference>
<organism evidence="11 12">
    <name type="scientific">Lihuaxuella thermophila</name>
    <dbReference type="NCBI Taxonomy" id="1173111"/>
    <lineage>
        <taxon>Bacteria</taxon>
        <taxon>Bacillati</taxon>
        <taxon>Bacillota</taxon>
        <taxon>Bacilli</taxon>
        <taxon>Bacillales</taxon>
        <taxon>Thermoactinomycetaceae</taxon>
        <taxon>Lihuaxuella</taxon>
    </lineage>
</organism>
<comment type="subcellular location">
    <subcellularLocation>
        <location evidence="1">Cytoplasm</location>
    </subcellularLocation>
</comment>
<keyword evidence="4" id="KW-0805">Transcription regulation</keyword>
<dbReference type="GO" id="GO:0000156">
    <property type="term" value="F:phosphorelay response regulator activity"/>
    <property type="evidence" value="ECO:0007669"/>
    <property type="project" value="TreeGrafter"/>
</dbReference>
<keyword evidence="6" id="KW-0804">Transcription</keyword>
<keyword evidence="2 7" id="KW-0597">Phosphoprotein</keyword>
<feature type="domain" description="OmpR/PhoB-type" evidence="10">
    <location>
        <begin position="133"/>
        <end position="232"/>
    </location>
</feature>
<dbReference type="RefSeq" id="WP_089965791.1">
    <property type="nucleotide sequence ID" value="NZ_FOCQ01000003.1"/>
</dbReference>
<dbReference type="InterPro" id="IPR011006">
    <property type="entry name" value="CheY-like_superfamily"/>
</dbReference>
<evidence type="ECO:0000256" key="5">
    <source>
        <dbReference type="ARBA" id="ARBA00023125"/>
    </source>
</evidence>
<evidence type="ECO:0000256" key="4">
    <source>
        <dbReference type="ARBA" id="ARBA00023015"/>
    </source>
</evidence>
<dbReference type="InterPro" id="IPR001789">
    <property type="entry name" value="Sig_transdc_resp-reg_receiver"/>
</dbReference>
<dbReference type="GO" id="GO:0005829">
    <property type="term" value="C:cytosol"/>
    <property type="evidence" value="ECO:0007669"/>
    <property type="project" value="TreeGrafter"/>
</dbReference>
<evidence type="ECO:0000259" key="9">
    <source>
        <dbReference type="PROSITE" id="PS50110"/>
    </source>
</evidence>
<dbReference type="InterPro" id="IPR039420">
    <property type="entry name" value="WalR-like"/>
</dbReference>
<dbReference type="Gene3D" id="1.10.10.10">
    <property type="entry name" value="Winged helix-like DNA-binding domain superfamily/Winged helix DNA-binding domain"/>
    <property type="match status" value="1"/>
</dbReference>
<dbReference type="Proteomes" id="UP000199695">
    <property type="component" value="Unassembled WGS sequence"/>
</dbReference>
<dbReference type="CDD" id="cd00383">
    <property type="entry name" value="trans_reg_C"/>
    <property type="match status" value="1"/>
</dbReference>
<evidence type="ECO:0000256" key="6">
    <source>
        <dbReference type="ARBA" id="ARBA00023163"/>
    </source>
</evidence>
<dbReference type="PROSITE" id="PS50110">
    <property type="entry name" value="RESPONSE_REGULATORY"/>
    <property type="match status" value="1"/>
</dbReference>
<keyword evidence="12" id="KW-1185">Reference proteome</keyword>
<dbReference type="GO" id="GO:0006355">
    <property type="term" value="P:regulation of DNA-templated transcription"/>
    <property type="evidence" value="ECO:0007669"/>
    <property type="project" value="InterPro"/>
</dbReference>
<keyword evidence="5 8" id="KW-0238">DNA-binding</keyword>
<dbReference type="STRING" id="1173111.SAMN05444955_103203"/>
<evidence type="ECO:0000256" key="2">
    <source>
        <dbReference type="ARBA" id="ARBA00022553"/>
    </source>
</evidence>
<sequence>MSEIRILLVDDEVEILNMIRIALLKEEVGQVLTAGSAAEAVRLCREHRPHLIVLDVMLPDGEGFDVCREMRQFTDAPILFLTARTTDLDKLTGFSMGADDYITKPFNPLELVARIKAQLRRLQLIRSAIQAKPNIYDFGRFSIHEESGQLIVNGREVPCPAMEYKLLVFLCSHPNRIFSKKQLYEQVWGEESLGDENTVMVHIRRLREKIEINPSHPEYLVTVRGLGYKLVAPKRGLPQ</sequence>
<evidence type="ECO:0000259" key="10">
    <source>
        <dbReference type="PROSITE" id="PS51755"/>
    </source>
</evidence>
<keyword evidence="3" id="KW-0902">Two-component regulatory system</keyword>
<reference evidence="11 12" key="1">
    <citation type="submission" date="2016-10" db="EMBL/GenBank/DDBJ databases">
        <authorList>
            <person name="de Groot N.N."/>
        </authorList>
    </citation>
    <scope>NUCLEOTIDE SEQUENCE [LARGE SCALE GENOMIC DNA]</scope>
    <source>
        <strain evidence="11 12">DSM 46701</strain>
    </source>
</reference>
<dbReference type="FunFam" id="1.10.10.10:FF:000018">
    <property type="entry name" value="DNA-binding response regulator ResD"/>
    <property type="match status" value="1"/>
</dbReference>
<dbReference type="Gene3D" id="3.40.50.2300">
    <property type="match status" value="1"/>
</dbReference>
<protein>
    <submittedName>
        <fullName evidence="11">DNA-binding response regulator, OmpR family, contains REC and winged-helix (WHTH) domain</fullName>
    </submittedName>
</protein>
<dbReference type="AlphaFoldDB" id="A0A1H8CC77"/>
<dbReference type="PROSITE" id="PS51755">
    <property type="entry name" value="OMPR_PHOB"/>
    <property type="match status" value="1"/>
</dbReference>
<dbReference type="GO" id="GO:0000976">
    <property type="term" value="F:transcription cis-regulatory region binding"/>
    <property type="evidence" value="ECO:0007669"/>
    <property type="project" value="TreeGrafter"/>
</dbReference>
<name>A0A1H8CC77_9BACL</name>
<dbReference type="Gene3D" id="6.10.250.690">
    <property type="match status" value="1"/>
</dbReference>
<dbReference type="InterPro" id="IPR001867">
    <property type="entry name" value="OmpR/PhoB-type_DNA-bd"/>
</dbReference>
<dbReference type="CDD" id="cd17574">
    <property type="entry name" value="REC_OmpR"/>
    <property type="match status" value="1"/>
</dbReference>
<evidence type="ECO:0000256" key="8">
    <source>
        <dbReference type="PROSITE-ProRule" id="PRU01091"/>
    </source>
</evidence>
<dbReference type="PANTHER" id="PTHR48111">
    <property type="entry name" value="REGULATOR OF RPOS"/>
    <property type="match status" value="1"/>
</dbReference>
<evidence type="ECO:0000256" key="1">
    <source>
        <dbReference type="ARBA" id="ARBA00004496"/>
    </source>
</evidence>
<evidence type="ECO:0000256" key="7">
    <source>
        <dbReference type="PROSITE-ProRule" id="PRU00169"/>
    </source>
</evidence>
<dbReference type="SMART" id="SM00862">
    <property type="entry name" value="Trans_reg_C"/>
    <property type="match status" value="1"/>
</dbReference>
<proteinExistence type="predicted"/>
<evidence type="ECO:0000313" key="12">
    <source>
        <dbReference type="Proteomes" id="UP000199695"/>
    </source>
</evidence>
<dbReference type="InterPro" id="IPR036388">
    <property type="entry name" value="WH-like_DNA-bd_sf"/>
</dbReference>
<dbReference type="SMART" id="SM00448">
    <property type="entry name" value="REC"/>
    <property type="match status" value="1"/>
</dbReference>
<gene>
    <name evidence="11" type="ORF">SAMN05444955_103203</name>
</gene>
<dbReference type="EMBL" id="FOCQ01000003">
    <property type="protein sequence ID" value="SEM92626.1"/>
    <property type="molecule type" value="Genomic_DNA"/>
</dbReference>
<accession>A0A1H8CC77</accession>
<feature type="DNA-binding region" description="OmpR/PhoB-type" evidence="8">
    <location>
        <begin position="133"/>
        <end position="232"/>
    </location>
</feature>
<evidence type="ECO:0000313" key="11">
    <source>
        <dbReference type="EMBL" id="SEM92626.1"/>
    </source>
</evidence>
<feature type="modified residue" description="4-aspartylphosphate" evidence="7">
    <location>
        <position position="55"/>
    </location>
</feature>